<proteinExistence type="predicted"/>
<evidence type="ECO:0000313" key="1">
    <source>
        <dbReference type="EMBL" id="JAD49934.1"/>
    </source>
</evidence>
<protein>
    <submittedName>
        <fullName evidence="1">Uncharacterized protein</fullName>
    </submittedName>
</protein>
<organism evidence="1">
    <name type="scientific">Arundo donax</name>
    <name type="common">Giant reed</name>
    <name type="synonym">Donax arundinaceus</name>
    <dbReference type="NCBI Taxonomy" id="35708"/>
    <lineage>
        <taxon>Eukaryota</taxon>
        <taxon>Viridiplantae</taxon>
        <taxon>Streptophyta</taxon>
        <taxon>Embryophyta</taxon>
        <taxon>Tracheophyta</taxon>
        <taxon>Spermatophyta</taxon>
        <taxon>Magnoliopsida</taxon>
        <taxon>Liliopsida</taxon>
        <taxon>Poales</taxon>
        <taxon>Poaceae</taxon>
        <taxon>PACMAD clade</taxon>
        <taxon>Arundinoideae</taxon>
        <taxon>Arundineae</taxon>
        <taxon>Arundo</taxon>
    </lineage>
</organism>
<sequence length="47" mass="5390">MHGMVSYWQGRSCVFHGSEAIATKALVKMNSEITKPVGLREWELWQP</sequence>
<name>A0A0A9AE63_ARUDO</name>
<reference evidence="1" key="2">
    <citation type="journal article" date="2015" name="Data Brief">
        <title>Shoot transcriptome of the giant reed, Arundo donax.</title>
        <authorList>
            <person name="Barrero R.A."/>
            <person name="Guerrero F.D."/>
            <person name="Moolhuijzen P."/>
            <person name="Goolsby J.A."/>
            <person name="Tidwell J."/>
            <person name="Bellgard S.E."/>
            <person name="Bellgard M.I."/>
        </authorList>
    </citation>
    <scope>NUCLEOTIDE SEQUENCE</scope>
    <source>
        <tissue evidence="1">Shoot tissue taken approximately 20 cm above the soil surface</tissue>
    </source>
</reference>
<reference evidence="1" key="1">
    <citation type="submission" date="2014-09" db="EMBL/GenBank/DDBJ databases">
        <authorList>
            <person name="Magalhaes I.L.F."/>
            <person name="Oliveira U."/>
            <person name="Santos F.R."/>
            <person name="Vidigal T.H.D.A."/>
            <person name="Brescovit A.D."/>
            <person name="Santos A.J."/>
        </authorList>
    </citation>
    <scope>NUCLEOTIDE SEQUENCE</scope>
    <source>
        <tissue evidence="1">Shoot tissue taken approximately 20 cm above the soil surface</tissue>
    </source>
</reference>
<accession>A0A0A9AE63</accession>
<dbReference type="AlphaFoldDB" id="A0A0A9AE63"/>
<dbReference type="EMBL" id="GBRH01247961">
    <property type="protein sequence ID" value="JAD49934.1"/>
    <property type="molecule type" value="Transcribed_RNA"/>
</dbReference>